<feature type="transmembrane region" description="Helical" evidence="6">
    <location>
        <begin position="280"/>
        <end position="300"/>
    </location>
</feature>
<feature type="transmembrane region" description="Helical" evidence="6">
    <location>
        <begin position="351"/>
        <end position="371"/>
    </location>
</feature>
<comment type="caution">
    <text evidence="7">The sequence shown here is derived from an EMBL/GenBank/DDBJ whole genome shotgun (WGS) entry which is preliminary data.</text>
</comment>
<keyword evidence="4 6" id="KW-0472">Membrane</keyword>
<evidence type="ECO:0000256" key="3">
    <source>
        <dbReference type="ARBA" id="ARBA00022989"/>
    </source>
</evidence>
<feature type="transmembrane region" description="Helical" evidence="6">
    <location>
        <begin position="425"/>
        <end position="441"/>
    </location>
</feature>
<dbReference type="OrthoDB" id="2015447at2759"/>
<evidence type="ECO:0000256" key="5">
    <source>
        <dbReference type="SAM" id="MobiDB-lite"/>
    </source>
</evidence>
<evidence type="ECO:0000313" key="7">
    <source>
        <dbReference type="EMBL" id="GLB41366.1"/>
    </source>
</evidence>
<name>A0A9P3USN2_LYOSH</name>
<dbReference type="InterPro" id="IPR051068">
    <property type="entry name" value="MFS_Domain-Containing_Protein"/>
</dbReference>
<keyword evidence="2 6" id="KW-0812">Transmembrane</keyword>
<dbReference type="PANTHER" id="PTHR23510">
    <property type="entry name" value="INNER MEMBRANE TRANSPORT PROTEIN YAJR"/>
    <property type="match status" value="1"/>
</dbReference>
<evidence type="ECO:0000256" key="6">
    <source>
        <dbReference type="SAM" id="Phobius"/>
    </source>
</evidence>
<evidence type="ECO:0000256" key="2">
    <source>
        <dbReference type="ARBA" id="ARBA00022692"/>
    </source>
</evidence>
<dbReference type="Proteomes" id="UP001063166">
    <property type="component" value="Unassembled WGS sequence"/>
</dbReference>
<comment type="subcellular location">
    <subcellularLocation>
        <location evidence="1">Membrane</location>
        <topology evidence="1">Multi-pass membrane protein</topology>
    </subcellularLocation>
</comment>
<dbReference type="InterPro" id="IPR011701">
    <property type="entry name" value="MFS"/>
</dbReference>
<organism evidence="7 8">
    <name type="scientific">Lyophyllum shimeji</name>
    <name type="common">Hon-shimeji</name>
    <name type="synonym">Tricholoma shimeji</name>
    <dbReference type="NCBI Taxonomy" id="47721"/>
    <lineage>
        <taxon>Eukaryota</taxon>
        <taxon>Fungi</taxon>
        <taxon>Dikarya</taxon>
        <taxon>Basidiomycota</taxon>
        <taxon>Agaricomycotina</taxon>
        <taxon>Agaricomycetes</taxon>
        <taxon>Agaricomycetidae</taxon>
        <taxon>Agaricales</taxon>
        <taxon>Tricholomatineae</taxon>
        <taxon>Lyophyllaceae</taxon>
        <taxon>Lyophyllum</taxon>
    </lineage>
</organism>
<protein>
    <submittedName>
        <fullName evidence="7">MFS general substrate transporter</fullName>
    </submittedName>
</protein>
<dbReference type="GO" id="GO:0016020">
    <property type="term" value="C:membrane"/>
    <property type="evidence" value="ECO:0007669"/>
    <property type="project" value="UniProtKB-SubCell"/>
</dbReference>
<feature type="transmembrane region" description="Helical" evidence="6">
    <location>
        <begin position="128"/>
        <end position="148"/>
    </location>
</feature>
<dbReference type="GO" id="GO:0022857">
    <property type="term" value="F:transmembrane transporter activity"/>
    <property type="evidence" value="ECO:0007669"/>
    <property type="project" value="InterPro"/>
</dbReference>
<keyword evidence="8" id="KW-1185">Reference proteome</keyword>
<dbReference type="PANTHER" id="PTHR23510:SF64">
    <property type="entry name" value="INNER MEMBRANE TRANSPORT PROTEIN YAJR"/>
    <property type="match status" value="1"/>
</dbReference>
<feature type="transmembrane region" description="Helical" evidence="6">
    <location>
        <begin position="169"/>
        <end position="190"/>
    </location>
</feature>
<evidence type="ECO:0000313" key="8">
    <source>
        <dbReference type="Proteomes" id="UP001063166"/>
    </source>
</evidence>
<dbReference type="AlphaFoldDB" id="A0A9P3USN2"/>
<gene>
    <name evidence="7" type="ORF">LshimejAT787_0905810</name>
</gene>
<accession>A0A9P3USN2</accession>
<feature type="transmembrane region" description="Helical" evidence="6">
    <location>
        <begin position="320"/>
        <end position="342"/>
    </location>
</feature>
<reference evidence="7" key="1">
    <citation type="submission" date="2022-07" db="EMBL/GenBank/DDBJ databases">
        <title>The genome of Lyophyllum shimeji provides insight into the initial evolution of ectomycorrhizal fungal genome.</title>
        <authorList>
            <person name="Kobayashi Y."/>
            <person name="Shibata T."/>
            <person name="Hirakawa H."/>
            <person name="Shigenobu S."/>
            <person name="Nishiyama T."/>
            <person name="Yamada A."/>
            <person name="Hasebe M."/>
            <person name="Kawaguchi M."/>
        </authorList>
    </citation>
    <scope>NUCLEOTIDE SEQUENCE</scope>
    <source>
        <strain evidence="7">AT787</strain>
    </source>
</reference>
<feature type="region of interest" description="Disordered" evidence="5">
    <location>
        <begin position="1"/>
        <end position="40"/>
    </location>
</feature>
<feature type="transmembrane region" description="Helical" evidence="6">
    <location>
        <begin position="447"/>
        <end position="465"/>
    </location>
</feature>
<dbReference type="Pfam" id="PF07690">
    <property type="entry name" value="MFS_1"/>
    <property type="match status" value="1"/>
</dbReference>
<evidence type="ECO:0000256" key="1">
    <source>
        <dbReference type="ARBA" id="ARBA00004141"/>
    </source>
</evidence>
<keyword evidence="3 6" id="KW-1133">Transmembrane helix</keyword>
<dbReference type="InterPro" id="IPR036259">
    <property type="entry name" value="MFS_trans_sf"/>
</dbReference>
<feature type="transmembrane region" description="Helical" evidence="6">
    <location>
        <begin position="49"/>
        <end position="69"/>
    </location>
</feature>
<dbReference type="Gene3D" id="1.20.1250.20">
    <property type="entry name" value="MFS general substrate transporter like domains"/>
    <property type="match status" value="1"/>
</dbReference>
<feature type="transmembrane region" description="Helical" evidence="6">
    <location>
        <begin position="202"/>
        <end position="220"/>
    </location>
</feature>
<dbReference type="SUPFAM" id="SSF103473">
    <property type="entry name" value="MFS general substrate transporter"/>
    <property type="match status" value="1"/>
</dbReference>
<feature type="transmembrane region" description="Helical" evidence="6">
    <location>
        <begin position="377"/>
        <end position="404"/>
    </location>
</feature>
<dbReference type="EMBL" id="BRPK01000009">
    <property type="protein sequence ID" value="GLB41366.1"/>
    <property type="molecule type" value="Genomic_DNA"/>
</dbReference>
<sequence>MKLSSLQRRPPAFQTDRPTPTPEDVTPHSAEEEVSEGAEDPELKLPKRAPLLIMITAYALLQISFFIIVSSSNDKIRSRQALPRLPITGLSPSQSQSRAGGYKIPLHISCGASLLGHILYALAYRFSFLYLILIGRCVSGVGFSLWMYGKRFCADPRLVGIRRRTTLSACLAVSLGLGTSLGPFAGGMLYKVGFGGRVWNGYTAPGWVMAGVWAAFWVLAARWYEDEDCVIAGAGTRAAGVAPLDTTAPEGQDIALQETDASGAQPSPLPTPYRMTPQQWGVVLCMCWFSMICFFILGAWESNLPVFGASTPRLHWSPTAAGNFIALGGISAFPFLILNLLLARRTPDRHILALGTSLGLSALLTFLLLLLRSPARLSYPVLFVCWWGVALGFSSATTVTMSTLSKQLPPVWNGRTSLAIQYSNYLGRVTGAVWGGSGVAVGMRNYVGLQIALVGVGAVLFVGLWRDLKTKTG</sequence>
<evidence type="ECO:0000256" key="4">
    <source>
        <dbReference type="ARBA" id="ARBA00023136"/>
    </source>
</evidence>
<proteinExistence type="predicted"/>